<dbReference type="Gene3D" id="3.90.78.10">
    <property type="entry name" value="UDP-N-acetylenolpyruvoylglucosamine reductase, C-terminal domain"/>
    <property type="match status" value="1"/>
</dbReference>
<dbReference type="NCBIfam" id="NF010478">
    <property type="entry name" value="PRK13903.1"/>
    <property type="match status" value="1"/>
</dbReference>
<dbReference type="InterPro" id="IPR036635">
    <property type="entry name" value="MurB_C_sf"/>
</dbReference>
<dbReference type="Proteomes" id="UP000029986">
    <property type="component" value="Chromosome"/>
</dbReference>
<organism evidence="22 23">
    <name type="scientific">Hafnia alvei FB1</name>
    <dbReference type="NCBI Taxonomy" id="1453496"/>
    <lineage>
        <taxon>Bacteria</taxon>
        <taxon>Pseudomonadati</taxon>
        <taxon>Pseudomonadota</taxon>
        <taxon>Gammaproteobacteria</taxon>
        <taxon>Enterobacterales</taxon>
        <taxon>Hafniaceae</taxon>
        <taxon>Hafnia</taxon>
    </lineage>
</organism>
<evidence type="ECO:0000256" key="14">
    <source>
        <dbReference type="ARBA" id="ARBA00022984"/>
    </source>
</evidence>
<keyword evidence="14 20" id="KW-0573">Peptidoglycan synthesis</keyword>
<evidence type="ECO:0000256" key="4">
    <source>
        <dbReference type="ARBA" id="ARBA00004752"/>
    </source>
</evidence>
<dbReference type="SUPFAM" id="SSF56194">
    <property type="entry name" value="Uridine diphospho-N-Acetylenolpyruvylglucosamine reductase, MurB, C-terminal domain"/>
    <property type="match status" value="1"/>
</dbReference>
<dbReference type="GO" id="GO:0071949">
    <property type="term" value="F:FAD binding"/>
    <property type="evidence" value="ECO:0007669"/>
    <property type="project" value="InterPro"/>
</dbReference>
<dbReference type="InterPro" id="IPR016167">
    <property type="entry name" value="FAD-bd_PCMH_sub1"/>
</dbReference>
<dbReference type="GO" id="GO:0071555">
    <property type="term" value="P:cell wall organization"/>
    <property type="evidence" value="ECO:0007669"/>
    <property type="project" value="UniProtKB-KW"/>
</dbReference>
<dbReference type="UniPathway" id="UPA00219"/>
<feature type="active site" evidence="20">
    <location>
        <position position="162"/>
    </location>
</feature>
<dbReference type="GO" id="GO:0005829">
    <property type="term" value="C:cytosol"/>
    <property type="evidence" value="ECO:0007669"/>
    <property type="project" value="TreeGrafter"/>
</dbReference>
<dbReference type="InterPro" id="IPR006094">
    <property type="entry name" value="Oxid_FAD_bind_N"/>
</dbReference>
<dbReference type="Gene3D" id="3.30.465.10">
    <property type="match status" value="1"/>
</dbReference>
<keyword evidence="8 20" id="KW-0963">Cytoplasm</keyword>
<dbReference type="HAMAP" id="MF_00037">
    <property type="entry name" value="MurB"/>
    <property type="match status" value="1"/>
</dbReference>
<dbReference type="SUPFAM" id="SSF56176">
    <property type="entry name" value="FAD-binding/transporter-associated domain-like"/>
    <property type="match status" value="1"/>
</dbReference>
<evidence type="ECO:0000256" key="12">
    <source>
        <dbReference type="ARBA" id="ARBA00022857"/>
    </source>
</evidence>
<evidence type="ECO:0000256" key="7">
    <source>
        <dbReference type="ARBA" id="ARBA00015188"/>
    </source>
</evidence>
<dbReference type="RefSeq" id="WP_025802680.1">
    <property type="nucleotide sequence ID" value="NZ_CP009706.1"/>
</dbReference>
<evidence type="ECO:0000259" key="21">
    <source>
        <dbReference type="PROSITE" id="PS51387"/>
    </source>
</evidence>
<keyword evidence="11 20" id="KW-0274">FAD</keyword>
<comment type="catalytic activity">
    <reaction evidence="19 20">
        <text>UDP-N-acetyl-alpha-D-muramate + NADP(+) = UDP-N-acetyl-3-O-(1-carboxyvinyl)-alpha-D-glucosamine + NADPH + H(+)</text>
        <dbReference type="Rhea" id="RHEA:12248"/>
        <dbReference type="ChEBI" id="CHEBI:15378"/>
        <dbReference type="ChEBI" id="CHEBI:57783"/>
        <dbReference type="ChEBI" id="CHEBI:58349"/>
        <dbReference type="ChEBI" id="CHEBI:68483"/>
        <dbReference type="ChEBI" id="CHEBI:70757"/>
        <dbReference type="EC" id="1.3.1.98"/>
    </reaction>
</comment>
<dbReference type="KEGG" id="hav:AT03_02165"/>
<evidence type="ECO:0000256" key="19">
    <source>
        <dbReference type="ARBA" id="ARBA00048914"/>
    </source>
</evidence>
<dbReference type="GO" id="GO:0008762">
    <property type="term" value="F:UDP-N-acetylmuramate dehydrogenase activity"/>
    <property type="evidence" value="ECO:0007669"/>
    <property type="project" value="UniProtKB-UniRule"/>
</dbReference>
<dbReference type="Pfam" id="PF01565">
    <property type="entry name" value="FAD_binding_4"/>
    <property type="match status" value="1"/>
</dbReference>
<evidence type="ECO:0000256" key="3">
    <source>
        <dbReference type="ARBA" id="ARBA00004496"/>
    </source>
</evidence>
<evidence type="ECO:0000256" key="9">
    <source>
        <dbReference type="ARBA" id="ARBA00022618"/>
    </source>
</evidence>
<protein>
    <recommendedName>
        <fullName evidence="7 20">UDP-N-acetylenolpyruvoylglucosamine reductase</fullName>
        <ecNumber evidence="6 20">1.3.1.98</ecNumber>
    </recommendedName>
    <alternativeName>
        <fullName evidence="18 20">UDP-N-acetylmuramate dehydrogenase</fullName>
    </alternativeName>
</protein>
<feature type="domain" description="FAD-binding PCMH-type" evidence="21">
    <location>
        <begin position="16"/>
        <end position="186"/>
    </location>
</feature>
<proteinExistence type="inferred from homology"/>
<dbReference type="HOGENOM" id="CLU_035304_0_0_6"/>
<keyword evidence="15 20" id="KW-0560">Oxidoreductase</keyword>
<feature type="active site" evidence="20">
    <location>
        <position position="328"/>
    </location>
</feature>
<evidence type="ECO:0000256" key="5">
    <source>
        <dbReference type="ARBA" id="ARBA00010485"/>
    </source>
</evidence>
<comment type="function">
    <text evidence="2 20">Cell wall formation.</text>
</comment>
<dbReference type="NCBIfam" id="TIGR00179">
    <property type="entry name" value="murB"/>
    <property type="match status" value="1"/>
</dbReference>
<dbReference type="InterPro" id="IPR003170">
    <property type="entry name" value="MurB"/>
</dbReference>
<dbReference type="OrthoDB" id="9804753at2"/>
<dbReference type="InterPro" id="IPR016169">
    <property type="entry name" value="FAD-bd_PCMH_sub2"/>
</dbReference>
<evidence type="ECO:0000313" key="22">
    <source>
        <dbReference type="EMBL" id="AIU71309.1"/>
    </source>
</evidence>
<comment type="cofactor">
    <cofactor evidence="1 20">
        <name>FAD</name>
        <dbReference type="ChEBI" id="CHEBI:57692"/>
    </cofactor>
</comment>
<keyword evidence="16 20" id="KW-0131">Cell cycle</keyword>
<keyword evidence="10 20" id="KW-0285">Flavoprotein</keyword>
<dbReference type="GO" id="GO:0008360">
    <property type="term" value="P:regulation of cell shape"/>
    <property type="evidence" value="ECO:0007669"/>
    <property type="project" value="UniProtKB-KW"/>
</dbReference>
<evidence type="ECO:0000256" key="1">
    <source>
        <dbReference type="ARBA" id="ARBA00001974"/>
    </source>
</evidence>
<reference evidence="22 23" key="1">
    <citation type="journal article" date="2014" name="Gut Pathog.">
        <title>Gene clusters of Hafnia alvei strain FB1 important in survival and pathogenesis: a draft genome perspective.</title>
        <authorList>
            <person name="Tan J.Y."/>
            <person name="Yin W.F."/>
            <person name="Chan K.G."/>
        </authorList>
    </citation>
    <scope>NUCLEOTIDE SEQUENCE [LARGE SCALE GENOMIC DNA]</scope>
    <source>
        <strain evidence="22 23">FB1</strain>
    </source>
</reference>
<dbReference type="GO" id="GO:0009252">
    <property type="term" value="P:peptidoglycan biosynthetic process"/>
    <property type="evidence" value="ECO:0007669"/>
    <property type="project" value="UniProtKB-UniRule"/>
</dbReference>
<evidence type="ECO:0000313" key="23">
    <source>
        <dbReference type="Proteomes" id="UP000029986"/>
    </source>
</evidence>
<dbReference type="Gene3D" id="3.30.43.10">
    <property type="entry name" value="Uridine Diphospho-n-acetylenolpyruvylglucosamine Reductase, domain 2"/>
    <property type="match status" value="1"/>
</dbReference>
<keyword evidence="13 20" id="KW-0133">Cell shape</keyword>
<evidence type="ECO:0000256" key="10">
    <source>
        <dbReference type="ARBA" id="ARBA00022630"/>
    </source>
</evidence>
<dbReference type="InterPro" id="IPR016166">
    <property type="entry name" value="FAD-bd_PCMH"/>
</dbReference>
<keyword evidence="12 20" id="KW-0521">NADP</keyword>
<dbReference type="EC" id="1.3.1.98" evidence="6 20"/>
<sequence>MSNSRTSLTKFTTFGINAKAKDIIVATSPDSLAEFWRLAVDRHDPVLILGEGSNVLFLEDFSGTILLNRIKGITITEDGDSWRLHVGAGENWHELVKYSLEQGMSGLENLALIPGCAGSAPIQNIGAYGIEFQRVCDYVDVLNLRTNEVFRLTADECHFGYRESIFKHNYRDGYAIIAVGLRLDKLWQPVLNYGDLAQLPRETVTPKQVFDSVCHMRKTKLPDPHETGNAGSFFKNPVVTAAVAAQIKAIFPDAPMYPQVSGDMKLAAGWLIDRCDLKGFQVGGAAVHQKQALVLINKDHATSADVAMLAQAVRNRVAEKFGVWLEPEVRFISATGEVNAVEVLS</sequence>
<dbReference type="InterPro" id="IPR036318">
    <property type="entry name" value="FAD-bd_PCMH-like_sf"/>
</dbReference>
<keyword evidence="17 20" id="KW-0961">Cell wall biogenesis/degradation</keyword>
<evidence type="ECO:0000256" key="16">
    <source>
        <dbReference type="ARBA" id="ARBA00023306"/>
    </source>
</evidence>
<name>A0A097QXV8_HAFAL</name>
<comment type="subcellular location">
    <subcellularLocation>
        <location evidence="3 20">Cytoplasm</location>
    </subcellularLocation>
</comment>
<dbReference type="PROSITE" id="PS51387">
    <property type="entry name" value="FAD_PCMH"/>
    <property type="match status" value="1"/>
</dbReference>
<feature type="active site" description="Proton donor" evidence="20">
    <location>
        <position position="232"/>
    </location>
</feature>
<evidence type="ECO:0000256" key="15">
    <source>
        <dbReference type="ARBA" id="ARBA00023002"/>
    </source>
</evidence>
<dbReference type="PATRIC" id="fig|1453496.5.peg.429"/>
<dbReference type="GO" id="GO:0051301">
    <property type="term" value="P:cell division"/>
    <property type="evidence" value="ECO:0007669"/>
    <property type="project" value="UniProtKB-KW"/>
</dbReference>
<evidence type="ECO:0000256" key="18">
    <source>
        <dbReference type="ARBA" id="ARBA00031026"/>
    </source>
</evidence>
<dbReference type="PANTHER" id="PTHR21071:SF4">
    <property type="entry name" value="UDP-N-ACETYLENOLPYRUVOYLGLUCOSAMINE REDUCTASE"/>
    <property type="match status" value="1"/>
</dbReference>
<comment type="similarity">
    <text evidence="5 20">Belongs to the MurB family.</text>
</comment>
<keyword evidence="9 20" id="KW-0132">Cell division</keyword>
<dbReference type="Pfam" id="PF02873">
    <property type="entry name" value="MurB_C"/>
    <property type="match status" value="1"/>
</dbReference>
<accession>A0A097QXV8</accession>
<evidence type="ECO:0000256" key="17">
    <source>
        <dbReference type="ARBA" id="ARBA00023316"/>
    </source>
</evidence>
<gene>
    <name evidence="20 22" type="primary">murB</name>
    <name evidence="22" type="ORF">AT03_02165</name>
</gene>
<evidence type="ECO:0000256" key="11">
    <source>
        <dbReference type="ARBA" id="ARBA00022827"/>
    </source>
</evidence>
<dbReference type="NCBIfam" id="NF000755">
    <property type="entry name" value="PRK00046.1"/>
    <property type="match status" value="1"/>
</dbReference>
<evidence type="ECO:0000256" key="20">
    <source>
        <dbReference type="HAMAP-Rule" id="MF_00037"/>
    </source>
</evidence>
<evidence type="ECO:0000256" key="13">
    <source>
        <dbReference type="ARBA" id="ARBA00022960"/>
    </source>
</evidence>
<dbReference type="InterPro" id="IPR011601">
    <property type="entry name" value="MurB_C"/>
</dbReference>
<dbReference type="eggNOG" id="COG0812">
    <property type="taxonomic scope" value="Bacteria"/>
</dbReference>
<evidence type="ECO:0000256" key="8">
    <source>
        <dbReference type="ARBA" id="ARBA00022490"/>
    </source>
</evidence>
<keyword evidence="23" id="KW-1185">Reference proteome</keyword>
<evidence type="ECO:0000256" key="6">
    <source>
        <dbReference type="ARBA" id="ARBA00012518"/>
    </source>
</evidence>
<comment type="pathway">
    <text evidence="4 20">Cell wall biogenesis; peptidoglycan biosynthesis.</text>
</comment>
<dbReference type="PANTHER" id="PTHR21071">
    <property type="entry name" value="UDP-N-ACETYLENOLPYRUVOYLGLUCOSAMINE REDUCTASE"/>
    <property type="match status" value="1"/>
</dbReference>
<dbReference type="EMBL" id="CP009706">
    <property type="protein sequence ID" value="AIU71309.1"/>
    <property type="molecule type" value="Genomic_DNA"/>
</dbReference>
<dbReference type="AlphaFoldDB" id="A0A097QXV8"/>
<evidence type="ECO:0000256" key="2">
    <source>
        <dbReference type="ARBA" id="ARBA00003921"/>
    </source>
</evidence>